<evidence type="ECO:0000313" key="1">
    <source>
        <dbReference type="EMBL" id="JAE35960.1"/>
    </source>
</evidence>
<protein>
    <submittedName>
        <fullName evidence="1">Uncharacterized protein</fullName>
    </submittedName>
</protein>
<sequence length="45" mass="5242">MDSNKEHTKSKIADDILQGSMLTTSFKDLCYRFFKLQIYAIIITL</sequence>
<proteinExistence type="predicted"/>
<dbReference type="AlphaFoldDB" id="A0A0A9HFJ1"/>
<dbReference type="EMBL" id="GBRH01161936">
    <property type="protein sequence ID" value="JAE35960.1"/>
    <property type="molecule type" value="Transcribed_RNA"/>
</dbReference>
<reference evidence="1" key="2">
    <citation type="journal article" date="2015" name="Data Brief">
        <title>Shoot transcriptome of the giant reed, Arundo donax.</title>
        <authorList>
            <person name="Barrero R.A."/>
            <person name="Guerrero F.D."/>
            <person name="Moolhuijzen P."/>
            <person name="Goolsby J.A."/>
            <person name="Tidwell J."/>
            <person name="Bellgard S.E."/>
            <person name="Bellgard M.I."/>
        </authorList>
    </citation>
    <scope>NUCLEOTIDE SEQUENCE</scope>
    <source>
        <tissue evidence="1">Shoot tissue taken approximately 20 cm above the soil surface</tissue>
    </source>
</reference>
<organism evidence="1">
    <name type="scientific">Arundo donax</name>
    <name type="common">Giant reed</name>
    <name type="synonym">Donax arundinaceus</name>
    <dbReference type="NCBI Taxonomy" id="35708"/>
    <lineage>
        <taxon>Eukaryota</taxon>
        <taxon>Viridiplantae</taxon>
        <taxon>Streptophyta</taxon>
        <taxon>Embryophyta</taxon>
        <taxon>Tracheophyta</taxon>
        <taxon>Spermatophyta</taxon>
        <taxon>Magnoliopsida</taxon>
        <taxon>Liliopsida</taxon>
        <taxon>Poales</taxon>
        <taxon>Poaceae</taxon>
        <taxon>PACMAD clade</taxon>
        <taxon>Arundinoideae</taxon>
        <taxon>Arundineae</taxon>
        <taxon>Arundo</taxon>
    </lineage>
</organism>
<name>A0A0A9HFJ1_ARUDO</name>
<reference evidence="1" key="1">
    <citation type="submission" date="2014-09" db="EMBL/GenBank/DDBJ databases">
        <authorList>
            <person name="Magalhaes I.L.F."/>
            <person name="Oliveira U."/>
            <person name="Santos F.R."/>
            <person name="Vidigal T.H.D.A."/>
            <person name="Brescovit A.D."/>
            <person name="Santos A.J."/>
        </authorList>
    </citation>
    <scope>NUCLEOTIDE SEQUENCE</scope>
    <source>
        <tissue evidence="1">Shoot tissue taken approximately 20 cm above the soil surface</tissue>
    </source>
</reference>
<accession>A0A0A9HFJ1</accession>